<dbReference type="GO" id="GO:0006355">
    <property type="term" value="P:regulation of DNA-templated transcription"/>
    <property type="evidence" value="ECO:0007669"/>
    <property type="project" value="InterPro"/>
</dbReference>
<dbReference type="PANTHER" id="PTHR38781">
    <property type="entry name" value="ANTITOXIN DINJ-RELATED"/>
    <property type="match status" value="1"/>
</dbReference>
<name>A0A2M6WQV4_9BACT</name>
<evidence type="ECO:0000313" key="3">
    <source>
        <dbReference type="EMBL" id="PIT95133.1"/>
    </source>
</evidence>
<dbReference type="Proteomes" id="UP000228900">
    <property type="component" value="Unassembled WGS sequence"/>
</dbReference>
<dbReference type="AlphaFoldDB" id="A0A2M6WQV4"/>
<dbReference type="Gene3D" id="1.10.1220.10">
    <property type="entry name" value="Met repressor-like"/>
    <property type="match status" value="1"/>
</dbReference>
<organism evidence="3 4">
    <name type="scientific">Candidatus Falkowbacteria bacterium CG10_big_fil_rev_8_21_14_0_10_39_9</name>
    <dbReference type="NCBI Taxonomy" id="1974566"/>
    <lineage>
        <taxon>Bacteria</taxon>
        <taxon>Candidatus Falkowiibacteriota</taxon>
    </lineage>
</organism>
<dbReference type="PANTHER" id="PTHR38781:SF1">
    <property type="entry name" value="ANTITOXIN DINJ-RELATED"/>
    <property type="match status" value="1"/>
</dbReference>
<dbReference type="GO" id="GO:0006351">
    <property type="term" value="P:DNA-templated transcription"/>
    <property type="evidence" value="ECO:0007669"/>
    <property type="project" value="TreeGrafter"/>
</dbReference>
<dbReference type="NCBIfam" id="TIGR02384">
    <property type="entry name" value="RelB_DinJ"/>
    <property type="match status" value="1"/>
</dbReference>
<proteinExistence type="inferred from homology"/>
<comment type="caution">
    <text evidence="3">The sequence shown here is derived from an EMBL/GenBank/DDBJ whole genome shotgun (WGS) entry which is preliminary data.</text>
</comment>
<gene>
    <name evidence="3" type="ORF">COT98_00885</name>
</gene>
<comment type="similarity">
    <text evidence="1">Belongs to the RelB/DinJ antitoxin family.</text>
</comment>
<reference evidence="4" key="1">
    <citation type="submission" date="2017-09" db="EMBL/GenBank/DDBJ databases">
        <title>Depth-based differentiation of microbial function through sediment-hosted aquifers and enrichment of novel symbionts in the deep terrestrial subsurface.</title>
        <authorList>
            <person name="Probst A.J."/>
            <person name="Ladd B."/>
            <person name="Jarett J.K."/>
            <person name="Geller-Mcgrath D.E."/>
            <person name="Sieber C.M.K."/>
            <person name="Emerson J.B."/>
            <person name="Anantharaman K."/>
            <person name="Thomas B.C."/>
            <person name="Malmstrom R."/>
            <person name="Stieglmeier M."/>
            <person name="Klingl A."/>
            <person name="Woyke T."/>
            <person name="Ryan C.M."/>
            <person name="Banfield J.F."/>
        </authorList>
    </citation>
    <scope>NUCLEOTIDE SEQUENCE [LARGE SCALE GENOMIC DNA]</scope>
</reference>
<accession>A0A2M6WQV4</accession>
<evidence type="ECO:0000256" key="2">
    <source>
        <dbReference type="ARBA" id="ARBA00022649"/>
    </source>
</evidence>
<sequence>MNSAVINIKTDIKIKKEAQKITSDLGLSLSGAINGFLKQLIRDKTVLFSLNENVPSAYLLSSIKESESERKKGNFHSFKNSQESVSFLDGK</sequence>
<dbReference type="InterPro" id="IPR013321">
    <property type="entry name" value="Arc_rbn_hlx_hlx"/>
</dbReference>
<evidence type="ECO:0000256" key="1">
    <source>
        <dbReference type="ARBA" id="ARBA00010562"/>
    </source>
</evidence>
<evidence type="ECO:0000313" key="4">
    <source>
        <dbReference type="Proteomes" id="UP000228900"/>
    </source>
</evidence>
<dbReference type="Pfam" id="PF04221">
    <property type="entry name" value="RelB"/>
    <property type="match status" value="1"/>
</dbReference>
<dbReference type="InterPro" id="IPR007337">
    <property type="entry name" value="RelB/DinJ"/>
</dbReference>
<keyword evidence="2" id="KW-1277">Toxin-antitoxin system</keyword>
<dbReference type="EMBL" id="PFAQ01000017">
    <property type="protein sequence ID" value="PIT95133.1"/>
    <property type="molecule type" value="Genomic_DNA"/>
</dbReference>
<protein>
    <submittedName>
        <fullName evidence="3">Type II toxin-antitoxin system antitoxin, RelB/DinJ family</fullName>
    </submittedName>
</protein>